<sequence>MSSLFPALTDDPGARVALRFGDRSSTYAELAAAAWALTHG</sequence>
<name>A0ABV1WMG6_9ACTN</name>
<accession>A0ABV1WMG6</accession>
<protein>
    <recommendedName>
        <fullName evidence="3">Acyl-CoA synthetase</fullName>
    </recommendedName>
</protein>
<reference evidence="1 2" key="1">
    <citation type="submission" date="2024-06" db="EMBL/GenBank/DDBJ databases">
        <title>The Natural Products Discovery Center: Release of the First 8490 Sequenced Strains for Exploring Actinobacteria Biosynthetic Diversity.</title>
        <authorList>
            <person name="Kalkreuter E."/>
            <person name="Kautsar S.A."/>
            <person name="Yang D."/>
            <person name="Bader C.D."/>
            <person name="Teijaro C.N."/>
            <person name="Fluegel L."/>
            <person name="Davis C.M."/>
            <person name="Simpson J.R."/>
            <person name="Lauterbach L."/>
            <person name="Steele A.D."/>
            <person name="Gui C."/>
            <person name="Meng S."/>
            <person name="Li G."/>
            <person name="Viehrig K."/>
            <person name="Ye F."/>
            <person name="Su P."/>
            <person name="Kiefer A.F."/>
            <person name="Nichols A."/>
            <person name="Cepeda A.J."/>
            <person name="Yan W."/>
            <person name="Fan B."/>
            <person name="Jiang Y."/>
            <person name="Adhikari A."/>
            <person name="Zheng C.-J."/>
            <person name="Schuster L."/>
            <person name="Cowan T.M."/>
            <person name="Smanski M.J."/>
            <person name="Chevrette M.G."/>
            <person name="De Carvalho L.P.S."/>
            <person name="Shen B."/>
        </authorList>
    </citation>
    <scope>NUCLEOTIDE SEQUENCE [LARGE SCALE GENOMIC DNA]</scope>
    <source>
        <strain evidence="1 2">NPDC000634</strain>
    </source>
</reference>
<gene>
    <name evidence="1" type="ORF">ABT317_49915</name>
</gene>
<evidence type="ECO:0000313" key="2">
    <source>
        <dbReference type="Proteomes" id="UP001458415"/>
    </source>
</evidence>
<evidence type="ECO:0008006" key="3">
    <source>
        <dbReference type="Google" id="ProtNLM"/>
    </source>
</evidence>
<proteinExistence type="predicted"/>
<comment type="caution">
    <text evidence="1">The sequence shown here is derived from an EMBL/GenBank/DDBJ whole genome shotgun (WGS) entry which is preliminary data.</text>
</comment>
<dbReference type="EMBL" id="JBEPCU010002048">
    <property type="protein sequence ID" value="MER6984847.1"/>
    <property type="molecule type" value="Genomic_DNA"/>
</dbReference>
<evidence type="ECO:0000313" key="1">
    <source>
        <dbReference type="EMBL" id="MER6984847.1"/>
    </source>
</evidence>
<keyword evidence="2" id="KW-1185">Reference proteome</keyword>
<dbReference type="RefSeq" id="WP_279634697.1">
    <property type="nucleotide sequence ID" value="NZ_MUBM01000166.1"/>
</dbReference>
<dbReference type="Proteomes" id="UP001458415">
    <property type="component" value="Unassembled WGS sequence"/>
</dbReference>
<organism evidence="1 2">
    <name type="scientific">Streptomyces carpinensis</name>
    <dbReference type="NCBI Taxonomy" id="66369"/>
    <lineage>
        <taxon>Bacteria</taxon>
        <taxon>Bacillati</taxon>
        <taxon>Actinomycetota</taxon>
        <taxon>Actinomycetes</taxon>
        <taxon>Kitasatosporales</taxon>
        <taxon>Streptomycetaceae</taxon>
        <taxon>Streptomyces</taxon>
    </lineage>
</organism>